<dbReference type="GO" id="GO:0005829">
    <property type="term" value="C:cytosol"/>
    <property type="evidence" value="ECO:0007669"/>
    <property type="project" value="TreeGrafter"/>
</dbReference>
<name>X1MII6_9ZZZZ</name>
<dbReference type="CDD" id="cd00448">
    <property type="entry name" value="YjgF_YER057c_UK114_family"/>
    <property type="match status" value="1"/>
</dbReference>
<dbReference type="InterPro" id="IPR019897">
    <property type="entry name" value="RidA_CS"/>
</dbReference>
<dbReference type="Pfam" id="PF01042">
    <property type="entry name" value="Ribonuc_L-PSP"/>
    <property type="match status" value="1"/>
</dbReference>
<dbReference type="PANTHER" id="PTHR11803">
    <property type="entry name" value="2-IMINOBUTANOATE/2-IMINOPROPANOATE DEAMINASE RIDA"/>
    <property type="match status" value="1"/>
</dbReference>
<evidence type="ECO:0000256" key="1">
    <source>
        <dbReference type="ARBA" id="ARBA00010552"/>
    </source>
</evidence>
<dbReference type="GO" id="GO:0019239">
    <property type="term" value="F:deaminase activity"/>
    <property type="evidence" value="ECO:0007669"/>
    <property type="project" value="TreeGrafter"/>
</dbReference>
<organism evidence="2">
    <name type="scientific">marine sediment metagenome</name>
    <dbReference type="NCBI Taxonomy" id="412755"/>
    <lineage>
        <taxon>unclassified sequences</taxon>
        <taxon>metagenomes</taxon>
        <taxon>ecological metagenomes</taxon>
    </lineage>
</organism>
<gene>
    <name evidence="2" type="ORF">S06H3_26762</name>
</gene>
<proteinExistence type="inferred from homology"/>
<sequence length="73" mass="8142">MENMRGVLEAAGASLNDVVKTIVFLVKADDFAKMNEVYKSYFTKDYPARSTVIVAALARPEIIVEIECVAYRP</sequence>
<dbReference type="InterPro" id="IPR006175">
    <property type="entry name" value="YjgF/YER057c/UK114"/>
</dbReference>
<dbReference type="Gene3D" id="3.30.1330.40">
    <property type="entry name" value="RutC-like"/>
    <property type="match status" value="1"/>
</dbReference>
<dbReference type="AlphaFoldDB" id="X1MII6"/>
<dbReference type="PANTHER" id="PTHR11803:SF39">
    <property type="entry name" value="2-IMINOBUTANOATE_2-IMINOPROPANOATE DEAMINASE"/>
    <property type="match status" value="1"/>
</dbReference>
<comment type="similarity">
    <text evidence="1">Belongs to the RutC family.</text>
</comment>
<dbReference type="SUPFAM" id="SSF55298">
    <property type="entry name" value="YjgF-like"/>
    <property type="match status" value="1"/>
</dbReference>
<dbReference type="EMBL" id="BARV01015489">
    <property type="protein sequence ID" value="GAI31088.1"/>
    <property type="molecule type" value="Genomic_DNA"/>
</dbReference>
<dbReference type="PROSITE" id="PS01094">
    <property type="entry name" value="UPF0076"/>
    <property type="match status" value="1"/>
</dbReference>
<protein>
    <submittedName>
        <fullName evidence="2">Uncharacterized protein</fullName>
    </submittedName>
</protein>
<accession>X1MII6</accession>
<evidence type="ECO:0000313" key="2">
    <source>
        <dbReference type="EMBL" id="GAI31088.1"/>
    </source>
</evidence>
<dbReference type="InterPro" id="IPR035959">
    <property type="entry name" value="RutC-like_sf"/>
</dbReference>
<reference evidence="2" key="1">
    <citation type="journal article" date="2014" name="Front. Microbiol.">
        <title>High frequency of phylogenetically diverse reductive dehalogenase-homologous genes in deep subseafloor sedimentary metagenomes.</title>
        <authorList>
            <person name="Kawai M."/>
            <person name="Futagami T."/>
            <person name="Toyoda A."/>
            <person name="Takaki Y."/>
            <person name="Nishi S."/>
            <person name="Hori S."/>
            <person name="Arai W."/>
            <person name="Tsubouchi T."/>
            <person name="Morono Y."/>
            <person name="Uchiyama I."/>
            <person name="Ito T."/>
            <person name="Fujiyama A."/>
            <person name="Inagaki F."/>
            <person name="Takami H."/>
        </authorList>
    </citation>
    <scope>NUCLEOTIDE SEQUENCE</scope>
    <source>
        <strain evidence="2">Expedition CK06-06</strain>
    </source>
</reference>
<comment type="caution">
    <text evidence="2">The sequence shown here is derived from an EMBL/GenBank/DDBJ whole genome shotgun (WGS) entry which is preliminary data.</text>
</comment>